<dbReference type="STRING" id="631362.Thi970DRAFT_01744"/>
<dbReference type="SUPFAM" id="SSF48208">
    <property type="entry name" value="Six-hairpin glycosidases"/>
    <property type="match status" value="1"/>
</dbReference>
<comment type="similarity">
    <text evidence="2">Belongs to the glycosyl hydrolase 8 (cellulase D) family.</text>
</comment>
<reference evidence="9 10" key="2">
    <citation type="submission" date="2011-11" db="EMBL/GenBank/DDBJ databases">
        <authorList>
            <consortium name="US DOE Joint Genome Institute"/>
            <person name="Lucas S."/>
            <person name="Han J."/>
            <person name="Lapidus A."/>
            <person name="Cheng J.-F."/>
            <person name="Goodwin L."/>
            <person name="Pitluck S."/>
            <person name="Peters L."/>
            <person name="Ovchinnikova G."/>
            <person name="Zhang X."/>
            <person name="Detter J.C."/>
            <person name="Han C."/>
            <person name="Tapia R."/>
            <person name="Land M."/>
            <person name="Hauser L."/>
            <person name="Kyrpides N."/>
            <person name="Ivanova N."/>
            <person name="Pagani I."/>
            <person name="Vogl K."/>
            <person name="Liu Z."/>
            <person name="Overmann J."/>
            <person name="Frigaard N.-U."/>
            <person name="Bryant D."/>
            <person name="Woyke T."/>
        </authorList>
    </citation>
    <scope>NUCLEOTIDE SEQUENCE [LARGE SCALE GENOMIC DNA]</scope>
    <source>
        <strain evidence="9 10">970</strain>
    </source>
</reference>
<dbReference type="EMBL" id="JH603169">
    <property type="protein sequence ID" value="EIC21532.1"/>
    <property type="molecule type" value="Genomic_DNA"/>
</dbReference>
<evidence type="ECO:0000256" key="2">
    <source>
        <dbReference type="ARBA" id="ARBA00009209"/>
    </source>
</evidence>
<evidence type="ECO:0000256" key="8">
    <source>
        <dbReference type="SAM" id="SignalP"/>
    </source>
</evidence>
<dbReference type="InterPro" id="IPR002037">
    <property type="entry name" value="Glyco_hydro_8"/>
</dbReference>
<protein>
    <recommendedName>
        <fullName evidence="3">cellulase</fullName>
        <ecNumber evidence="3">3.2.1.4</ecNumber>
    </recommendedName>
</protein>
<dbReference type="RefSeq" id="WP_009148117.1">
    <property type="nucleotide sequence ID" value="NZ_CP121471.1"/>
</dbReference>
<organism evidence="9 10">
    <name type="scientific">Thiorhodovibrio frisius</name>
    <dbReference type="NCBI Taxonomy" id="631362"/>
    <lineage>
        <taxon>Bacteria</taxon>
        <taxon>Pseudomonadati</taxon>
        <taxon>Pseudomonadota</taxon>
        <taxon>Gammaproteobacteria</taxon>
        <taxon>Chromatiales</taxon>
        <taxon>Chromatiaceae</taxon>
        <taxon>Thiorhodovibrio</taxon>
    </lineage>
</organism>
<evidence type="ECO:0000256" key="7">
    <source>
        <dbReference type="ARBA" id="ARBA00023326"/>
    </source>
</evidence>
<evidence type="ECO:0000256" key="5">
    <source>
        <dbReference type="ARBA" id="ARBA00023001"/>
    </source>
</evidence>
<feature type="chain" id="PRO_5003617246" description="cellulase" evidence="8">
    <location>
        <begin position="19"/>
        <end position="377"/>
    </location>
</feature>
<keyword evidence="6" id="KW-0326">Glycosidase</keyword>
<evidence type="ECO:0000256" key="3">
    <source>
        <dbReference type="ARBA" id="ARBA00012601"/>
    </source>
</evidence>
<keyword evidence="5" id="KW-0136">Cellulose degradation</keyword>
<dbReference type="GO" id="GO:0008810">
    <property type="term" value="F:cellulase activity"/>
    <property type="evidence" value="ECO:0007669"/>
    <property type="project" value="UniProtKB-EC"/>
</dbReference>
<dbReference type="EC" id="3.2.1.4" evidence="3"/>
<keyword evidence="10" id="KW-1185">Reference proteome</keyword>
<reference evidence="10" key="1">
    <citation type="submission" date="2011-06" db="EMBL/GenBank/DDBJ databases">
        <authorList>
            <consortium name="US DOE Joint Genome Institute (JGI-PGF)"/>
            <person name="Lucas S."/>
            <person name="Han J."/>
            <person name="Lapidus A."/>
            <person name="Cheng J.-F."/>
            <person name="Goodwin L."/>
            <person name="Pitluck S."/>
            <person name="Peters L."/>
            <person name="Land M.L."/>
            <person name="Hauser L."/>
            <person name="Vogl K."/>
            <person name="Liu Z."/>
            <person name="Overmann J."/>
            <person name="Frigaard N.-U."/>
            <person name="Bryant D.A."/>
            <person name="Woyke T.J."/>
        </authorList>
    </citation>
    <scope>NUCLEOTIDE SEQUENCE [LARGE SCALE GENOMIC DNA]</scope>
    <source>
        <strain evidence="10">970</strain>
    </source>
</reference>
<dbReference type="PRINTS" id="PR00735">
    <property type="entry name" value="GLHYDRLASE8"/>
</dbReference>
<keyword evidence="7" id="KW-0119">Carbohydrate metabolism</keyword>
<gene>
    <name evidence="9" type="ORF">Thi970DRAFT_01744</name>
</gene>
<dbReference type="Proteomes" id="UP000002964">
    <property type="component" value="Unassembled WGS sequence"/>
</dbReference>
<name>H8Z207_9GAMM</name>
<keyword evidence="8" id="KW-0732">Signal</keyword>
<feature type="signal peptide" evidence="8">
    <location>
        <begin position="1"/>
        <end position="18"/>
    </location>
</feature>
<evidence type="ECO:0000256" key="6">
    <source>
        <dbReference type="ARBA" id="ARBA00023295"/>
    </source>
</evidence>
<accession>H8Z207</accession>
<keyword evidence="4" id="KW-0378">Hydrolase</keyword>
<evidence type="ECO:0000256" key="1">
    <source>
        <dbReference type="ARBA" id="ARBA00000966"/>
    </source>
</evidence>
<dbReference type="InterPro" id="IPR008928">
    <property type="entry name" value="6-hairpin_glycosidase_sf"/>
</dbReference>
<dbReference type="eggNOG" id="COG3405">
    <property type="taxonomic scope" value="Bacteria"/>
</dbReference>
<proteinExistence type="inferred from homology"/>
<dbReference type="Pfam" id="PF01270">
    <property type="entry name" value="Glyco_hydro_8"/>
    <property type="match status" value="1"/>
</dbReference>
<dbReference type="Gene3D" id="1.50.10.10">
    <property type="match status" value="1"/>
</dbReference>
<dbReference type="GO" id="GO:0030245">
    <property type="term" value="P:cellulose catabolic process"/>
    <property type="evidence" value="ECO:0007669"/>
    <property type="project" value="UniProtKB-KW"/>
</dbReference>
<evidence type="ECO:0000256" key="4">
    <source>
        <dbReference type="ARBA" id="ARBA00022801"/>
    </source>
</evidence>
<dbReference type="AlphaFoldDB" id="H8Z207"/>
<comment type="catalytic activity">
    <reaction evidence="1">
        <text>Endohydrolysis of (1-&gt;4)-beta-D-glucosidic linkages in cellulose, lichenin and cereal beta-D-glucans.</text>
        <dbReference type="EC" id="3.2.1.4"/>
    </reaction>
</comment>
<evidence type="ECO:0000313" key="9">
    <source>
        <dbReference type="EMBL" id="EIC21532.1"/>
    </source>
</evidence>
<keyword evidence="7" id="KW-0624">Polysaccharide degradation</keyword>
<dbReference type="InterPro" id="IPR012341">
    <property type="entry name" value="6hp_glycosidase-like_sf"/>
</dbReference>
<sequence>MLALIVVPILVLTQPVRAATEPSADCPTAADPANWQRYAALVLDKDGRVRDTGNGGISHSEGQGFGMRLAFHYNQREDFARIWQWTQKNLYVRGDHLAAWRWRPDADPHVDDKNNATDGDLFIAWSLALAGRCWDKPEYLSAAGKIADDIRAKLVRQTKAGALLLPGTEGFEHDETLTLNLSYWVFPAFDELAQLQPKAKEWAALIESGADLIGKLRFGRWQLPPDWVAWSEANGFSLPDQFPPRFSYDAVRVPLYWIWHGQAGEPIARIGAYWQGQQGWAWQPDWVDLKTDAISSNAAPLGIASIAGLTRFVATNGDENHGVALLRLSALPDDKDSGLDYYSASLRLFTAMAGEGWCRHSGKDGQSPCLGTFGDGQ</sequence>
<dbReference type="HOGENOM" id="CLU_037297_1_0_6"/>
<evidence type="ECO:0000313" key="10">
    <source>
        <dbReference type="Proteomes" id="UP000002964"/>
    </source>
</evidence>